<dbReference type="InterPro" id="IPR035986">
    <property type="entry name" value="PKD_dom_sf"/>
</dbReference>
<dbReference type="Gene3D" id="2.60.40.740">
    <property type="match status" value="13"/>
</dbReference>
<dbReference type="EMBL" id="BAAAFH010000022">
    <property type="protein sequence ID" value="GAA0876329.1"/>
    <property type="molecule type" value="Genomic_DNA"/>
</dbReference>
<reference evidence="2 3" key="1">
    <citation type="journal article" date="2019" name="Int. J. Syst. Evol. Microbiol.">
        <title>The Global Catalogue of Microorganisms (GCM) 10K type strain sequencing project: providing services to taxonomists for standard genome sequencing and annotation.</title>
        <authorList>
            <consortium name="The Broad Institute Genomics Platform"/>
            <consortium name="The Broad Institute Genome Sequencing Center for Infectious Disease"/>
            <person name="Wu L."/>
            <person name="Ma J."/>
        </authorList>
    </citation>
    <scope>NUCLEOTIDE SEQUENCE [LARGE SCALE GENOMIC DNA]</scope>
    <source>
        <strain evidence="2 3">JCM 16083</strain>
    </source>
</reference>
<accession>A0ABN1MT40</accession>
<dbReference type="InterPro" id="IPR025667">
    <property type="entry name" value="SprB_repeat"/>
</dbReference>
<dbReference type="PROSITE" id="PS50093">
    <property type="entry name" value="PKD"/>
    <property type="match status" value="1"/>
</dbReference>
<dbReference type="Gene3D" id="2.60.40.10">
    <property type="entry name" value="Immunoglobulins"/>
    <property type="match status" value="2"/>
</dbReference>
<dbReference type="Pfam" id="PF13573">
    <property type="entry name" value="SprB"/>
    <property type="match status" value="16"/>
</dbReference>
<dbReference type="SUPFAM" id="SSF49299">
    <property type="entry name" value="PKD domain"/>
    <property type="match status" value="1"/>
</dbReference>
<dbReference type="InterPro" id="IPR000601">
    <property type="entry name" value="PKD_dom"/>
</dbReference>
<dbReference type="SMART" id="SM00089">
    <property type="entry name" value="PKD"/>
    <property type="match status" value="1"/>
</dbReference>
<protein>
    <recommendedName>
        <fullName evidence="1">PKD domain-containing protein</fullName>
    </recommendedName>
</protein>
<gene>
    <name evidence="2" type="ORF">GCM10009118_27390</name>
</gene>
<name>A0ABN1MT40_9FLAO</name>
<dbReference type="Pfam" id="PF18911">
    <property type="entry name" value="PKD_4"/>
    <property type="match status" value="1"/>
</dbReference>
<sequence>MEKILLPLKVGVTLVGIILFSSGLFSQVNCSGDTPFFTVDLSGDPDGVWVSPAVTRNGSCCGGGTNQVNCIELSITLDPAAEGIIFAVESGANPGGSLYYQINCQDVPVASGSAPICLDGAGPHLISYCKVGNNTNTYSITSVPGPVSSGDVITADGCADTLSISGLEPMTITWNSIFPGAPGDYNGYLNNLGGSNAGATGVTYTGEETVVVTPQPGFPSEIQYEVCGDVLGSCSVGSFCDTVSVFIYPTLFADINPDDPAICFGAAGVNLSAVPIGGTAPYSYVWYGPSNNGATTQDIFATTPGNYTVEISDATGCPAAVSTITVTQFSNPITADAGTDFTVCGTPAPTLQLNGVVTGVTTGIWSGGTGTYVNGDTSLDLQYIPSAAEIAAGSVTLTLSTTNNLTCPGDQDAITITLSQFDSNVVLDVTDVSCFGLSDGAIDMTITGGASPYSFVWSGGETTEDISGLGIGTYSVVVTDVYGCEYATQADIIQPPVLTESVSAITYTGGWNVSCNGATDGAVDLVIGGGTPPYTYAWSNGATTEDLSNVGAGTYSVTATDANGCVISTAITLTEPPVMTEGASAITYAGGWNVSCNGANDGSVDLVIGGGTPDYTYSWDNGDVTEDLSGISAGTYNVSVTDANGCVINSSITLTEPPVLSEGISATTYGGGWNITCNGASNGAINLTVAGGTPGYTYAWSNGAVTEDINSIPAGTYSVVVTDANGCTIPSSITLQEPPVLTESVSAITYAGGWNVSCNGATDGAVDLVIGGGTPPYTYTWSNGATTEDLSNVGAGTYNVTVTDANGCVISTSIILTEPPVLTSSLTPSVYAGGGNTSGCVDDGFIDLTVTGGTLPYTYSWSNGEVTEDLSGLGVGNYLVTVTDANGCVITDEISLISPDAVSANISAGTYVGGWNVSCNGASDGSIDLTPFNGAAPYTYLWNTGATTEDVSGVPAGTYTVTVTDANGCEYETSIVLTEPPVLTENATAATYAGGWNVSCNGASDGSVDLTIGGGTPGYTYVWNNGATMEDLSNVSAGTYTVTATDANGCMVTSSITLTEPPVLTENVTAVTYAGGWNVSCNGASDGSVDLTIGGGTPGYTYVWNNGATTEDLSNVGAGTYTVTATDANGCTVTSSITLTEPPVLTENATAATYAGGWNVSCNGASDGSVDLTIGGGTPGYTYAWSNGAITEDLSGVSAGTYTVTVTDANGCVITSSITLTEPPMLTENSTAAVFPGGWNVSCNGASDGSVDLTIGGGTPGYTYVWDNGAGTEDLSGVSAGTYNVTVTDANGCVIISSVSLTEPPVITETMTATIFTGGWNVSCNGASDGSVDLSVNGGTPGYTYSWDNGAVTEDLSGVPAGTYSVVITDVNGCTLPGAITLSEPPAITVSAQVISDYNGEDISCAGASDGVVMATVNGGTPGYVYTWTDATGNVVSTLPNAGNLSAGVYTVTVMDQNGCTTSTAVTVQSPAPLNTVSQVTTNYNGENISCFGASDGGVASAPSGGVAPYTYEWTNSSNVLVGNAPAVSGLEEGLYTVLITDANGCQFTDQVTVEEPEELQANSTVTSDYNGQDISCYNATDGSATVVVAGGTGPFTYVWIDAGGQNVGNTQSVSGLGAGTYTVVVTDANGCQSTSTVVLSDPGPLFTDINTLTDYFGMPVSCDNNEDGTIEVVFGGGTPTYTIVWHNPPGNNSSLSGLGVGQYDVTIFDANGCQVSDNIILDAHPVPEISLSTPQRVCLGDEVEISCATDSDNTVLWTFSNGLTSSSCAPGTITANWLGCIDAEVEAISSFGCVTTQMVSDYICVEPLPNPNFSSTPKDPSFITPSVYFTNLSSGAEAYQWSFGDGSEDSNLENVQHLFPDHGPGEYLVTLVATSAYGCVDSITMPVTIGNELIFYVPNAFTPDGKGVNEVFMPVFYSGYDPYDYTLLIFNRWGEVLFESHNTEVGWNGTYGGVDVEDGVYIWKIMVGDLQNAQRVEQIGHVTLLR</sequence>
<dbReference type="CDD" id="cd00146">
    <property type="entry name" value="PKD"/>
    <property type="match status" value="1"/>
</dbReference>
<dbReference type="InterPro" id="IPR022409">
    <property type="entry name" value="PKD/Chitinase_dom"/>
</dbReference>
<organism evidence="2 3">
    <name type="scientific">Wandonia haliotis</name>
    <dbReference type="NCBI Taxonomy" id="574963"/>
    <lineage>
        <taxon>Bacteria</taxon>
        <taxon>Pseudomonadati</taxon>
        <taxon>Bacteroidota</taxon>
        <taxon>Flavobacteriia</taxon>
        <taxon>Flavobacteriales</taxon>
        <taxon>Crocinitomicaceae</taxon>
        <taxon>Wandonia</taxon>
    </lineage>
</organism>
<dbReference type="InterPro" id="IPR026341">
    <property type="entry name" value="T9SS_type_B"/>
</dbReference>
<dbReference type="Proteomes" id="UP001501126">
    <property type="component" value="Unassembled WGS sequence"/>
</dbReference>
<evidence type="ECO:0000259" key="1">
    <source>
        <dbReference type="PROSITE" id="PS50093"/>
    </source>
</evidence>
<evidence type="ECO:0000313" key="2">
    <source>
        <dbReference type="EMBL" id="GAA0876329.1"/>
    </source>
</evidence>
<dbReference type="InterPro" id="IPR013783">
    <property type="entry name" value="Ig-like_fold"/>
</dbReference>
<dbReference type="Pfam" id="PF13585">
    <property type="entry name" value="CHU_C"/>
    <property type="match status" value="1"/>
</dbReference>
<feature type="domain" description="PKD" evidence="1">
    <location>
        <begin position="1839"/>
        <end position="1890"/>
    </location>
</feature>
<proteinExistence type="predicted"/>
<keyword evidence="3" id="KW-1185">Reference proteome</keyword>
<dbReference type="NCBIfam" id="TIGR04131">
    <property type="entry name" value="Bac_Flav_CTERM"/>
    <property type="match status" value="1"/>
</dbReference>
<dbReference type="RefSeq" id="WP_343788922.1">
    <property type="nucleotide sequence ID" value="NZ_BAAAFH010000022.1"/>
</dbReference>
<comment type="caution">
    <text evidence="2">The sequence shown here is derived from an EMBL/GenBank/DDBJ whole genome shotgun (WGS) entry which is preliminary data.</text>
</comment>
<evidence type="ECO:0000313" key="3">
    <source>
        <dbReference type="Proteomes" id="UP001501126"/>
    </source>
</evidence>